<protein>
    <submittedName>
        <fullName evidence="1">Uncharacterized protein</fullName>
    </submittedName>
</protein>
<name>A0A919W7C9_9ACTN</name>
<accession>A0A919W7C9</accession>
<reference evidence="1 2" key="1">
    <citation type="submission" date="2021-03" db="EMBL/GenBank/DDBJ databases">
        <title>Whole genome shotgun sequence of Actinoplanes toevensis NBRC 105298.</title>
        <authorList>
            <person name="Komaki H."/>
            <person name="Tamura T."/>
        </authorList>
    </citation>
    <scope>NUCLEOTIDE SEQUENCE [LARGE SCALE GENOMIC DNA]</scope>
    <source>
        <strain evidence="1 2">NBRC 105298</strain>
    </source>
</reference>
<comment type="caution">
    <text evidence="1">The sequence shown here is derived from an EMBL/GenBank/DDBJ whole genome shotgun (WGS) entry which is preliminary data.</text>
</comment>
<gene>
    <name evidence="1" type="ORF">Ato02nite_006440</name>
</gene>
<dbReference type="Proteomes" id="UP000677082">
    <property type="component" value="Unassembled WGS sequence"/>
</dbReference>
<evidence type="ECO:0000313" key="2">
    <source>
        <dbReference type="Proteomes" id="UP000677082"/>
    </source>
</evidence>
<dbReference type="AlphaFoldDB" id="A0A919W7C9"/>
<evidence type="ECO:0000313" key="1">
    <source>
        <dbReference type="EMBL" id="GIM88851.1"/>
    </source>
</evidence>
<proteinExistence type="predicted"/>
<keyword evidence="2" id="KW-1185">Reference proteome</keyword>
<organism evidence="1 2">
    <name type="scientific">Paractinoplanes toevensis</name>
    <dbReference type="NCBI Taxonomy" id="571911"/>
    <lineage>
        <taxon>Bacteria</taxon>
        <taxon>Bacillati</taxon>
        <taxon>Actinomycetota</taxon>
        <taxon>Actinomycetes</taxon>
        <taxon>Micromonosporales</taxon>
        <taxon>Micromonosporaceae</taxon>
        <taxon>Paractinoplanes</taxon>
    </lineage>
</organism>
<dbReference type="EMBL" id="BOQN01000009">
    <property type="protein sequence ID" value="GIM88851.1"/>
    <property type="molecule type" value="Genomic_DNA"/>
</dbReference>
<sequence length="122" mass="12804">MKLPAGFEFAFPAGSEIPCVCRCAAEVMVCGRRLHQSQHRGWVPTLQPADPAVVCQACAAVVARMRRPVGVPEEGCCPVCHGEVALTGGLVTAHGAWRMGRHGPRVTGEPCSGEGMAPEVEA</sequence>